<dbReference type="Gene3D" id="3.40.50.1820">
    <property type="entry name" value="alpha/beta hydrolase"/>
    <property type="match status" value="1"/>
</dbReference>
<reference evidence="3 4" key="1">
    <citation type="submission" date="2019-04" db="EMBL/GenBank/DDBJ databases">
        <title>An improved genome assembly and genetic linkage map for asparagus bean, Vigna unguiculata ssp. sesquipedialis.</title>
        <authorList>
            <person name="Xia Q."/>
            <person name="Zhang R."/>
            <person name="Dong Y."/>
        </authorList>
    </citation>
    <scope>NUCLEOTIDE SEQUENCE [LARGE SCALE GENOMIC DNA]</scope>
    <source>
        <tissue evidence="3">Leaf</tissue>
    </source>
</reference>
<keyword evidence="4" id="KW-1185">Reference proteome</keyword>
<evidence type="ECO:0000313" key="3">
    <source>
        <dbReference type="EMBL" id="QCD95899.1"/>
    </source>
</evidence>
<feature type="domain" description="Fungal lipase-type" evidence="2">
    <location>
        <begin position="68"/>
        <end position="167"/>
    </location>
</feature>
<dbReference type="EMBL" id="CP039350">
    <property type="protein sequence ID" value="QCD95899.1"/>
    <property type="molecule type" value="Genomic_DNA"/>
</dbReference>
<sequence length="224" mass="24840">MSTVSYVSSDSNRERTLSMICSRSKRFPALLCAAEFHEDDVLYSERTSRFLKPAFTVIRDQELKCLLVFIRGTRSIKDTLIDALCASVSFDHNMVSGHAHRGMVVAADWISKHCIPVLLEALRQYPHFKIKIVGHSLGGGVVALLTHKLREMEELSSTRPTCVTFGSGKPFITSIVNGSDMVPTLSASSSHNFIVEGQQCLSNDQVLGSTGILFDIDLQIFRIF</sequence>
<dbReference type="PANTHER" id="PTHR46023">
    <property type="entry name" value="LIPASE CLASS 3 PROTEIN-LIKE"/>
    <property type="match status" value="1"/>
</dbReference>
<dbReference type="GO" id="GO:0006629">
    <property type="term" value="P:lipid metabolic process"/>
    <property type="evidence" value="ECO:0007669"/>
    <property type="project" value="InterPro"/>
</dbReference>
<dbReference type="Proteomes" id="UP000501690">
    <property type="component" value="Linkage Group LG6"/>
</dbReference>
<gene>
    <name evidence="3" type="ORF">DEO72_LG6g596</name>
</gene>
<protein>
    <submittedName>
        <fullName evidence="3">Sn1-specific diacylglycerol lipase alpha</fullName>
    </submittedName>
</protein>
<dbReference type="SUPFAM" id="SSF53474">
    <property type="entry name" value="alpha/beta-Hydrolases"/>
    <property type="match status" value="1"/>
</dbReference>
<dbReference type="AlphaFoldDB" id="A0A4D6M3I9"/>
<accession>A0A4D6M3I9</accession>
<dbReference type="InterPro" id="IPR029058">
    <property type="entry name" value="AB_hydrolase_fold"/>
</dbReference>
<keyword evidence="1" id="KW-0378">Hydrolase</keyword>
<dbReference type="Pfam" id="PF01764">
    <property type="entry name" value="Lipase_3"/>
    <property type="match status" value="1"/>
</dbReference>
<dbReference type="CDD" id="cd00519">
    <property type="entry name" value="Lipase_3"/>
    <property type="match status" value="1"/>
</dbReference>
<dbReference type="PANTHER" id="PTHR46023:SF6">
    <property type="entry name" value="LIPASE CLASS 3 FAMILY PROTEIN"/>
    <property type="match status" value="1"/>
</dbReference>
<dbReference type="GO" id="GO:0016787">
    <property type="term" value="F:hydrolase activity"/>
    <property type="evidence" value="ECO:0007669"/>
    <property type="project" value="UniProtKB-KW"/>
</dbReference>
<evidence type="ECO:0000313" key="4">
    <source>
        <dbReference type="Proteomes" id="UP000501690"/>
    </source>
</evidence>
<name>A0A4D6M3I9_VIGUN</name>
<evidence type="ECO:0000256" key="1">
    <source>
        <dbReference type="ARBA" id="ARBA00022801"/>
    </source>
</evidence>
<proteinExistence type="predicted"/>
<organism evidence="3 4">
    <name type="scientific">Vigna unguiculata</name>
    <name type="common">Cowpea</name>
    <dbReference type="NCBI Taxonomy" id="3917"/>
    <lineage>
        <taxon>Eukaryota</taxon>
        <taxon>Viridiplantae</taxon>
        <taxon>Streptophyta</taxon>
        <taxon>Embryophyta</taxon>
        <taxon>Tracheophyta</taxon>
        <taxon>Spermatophyta</taxon>
        <taxon>Magnoliopsida</taxon>
        <taxon>eudicotyledons</taxon>
        <taxon>Gunneridae</taxon>
        <taxon>Pentapetalae</taxon>
        <taxon>rosids</taxon>
        <taxon>fabids</taxon>
        <taxon>Fabales</taxon>
        <taxon>Fabaceae</taxon>
        <taxon>Papilionoideae</taxon>
        <taxon>50 kb inversion clade</taxon>
        <taxon>NPAAA clade</taxon>
        <taxon>indigoferoid/millettioid clade</taxon>
        <taxon>Phaseoleae</taxon>
        <taxon>Vigna</taxon>
    </lineage>
</organism>
<evidence type="ECO:0000259" key="2">
    <source>
        <dbReference type="Pfam" id="PF01764"/>
    </source>
</evidence>
<dbReference type="InterPro" id="IPR002921">
    <property type="entry name" value="Fungal_lipase-type"/>
</dbReference>